<protein>
    <submittedName>
        <fullName evidence="2">Uncharacterized protein</fullName>
    </submittedName>
</protein>
<gene>
    <name evidence="2" type="ORF">TWF506_008577</name>
</gene>
<organism evidence="2 3">
    <name type="scientific">Arthrobotrys conoides</name>
    <dbReference type="NCBI Taxonomy" id="74498"/>
    <lineage>
        <taxon>Eukaryota</taxon>
        <taxon>Fungi</taxon>
        <taxon>Dikarya</taxon>
        <taxon>Ascomycota</taxon>
        <taxon>Pezizomycotina</taxon>
        <taxon>Orbiliomycetes</taxon>
        <taxon>Orbiliales</taxon>
        <taxon>Orbiliaceae</taxon>
        <taxon>Arthrobotrys</taxon>
    </lineage>
</organism>
<name>A0AAN8NMV7_9PEZI</name>
<keyword evidence="3" id="KW-1185">Reference proteome</keyword>
<accession>A0AAN8NMV7</accession>
<dbReference type="AlphaFoldDB" id="A0AAN8NMV7"/>
<dbReference type="Proteomes" id="UP001307849">
    <property type="component" value="Unassembled WGS sequence"/>
</dbReference>
<comment type="caution">
    <text evidence="2">The sequence shown here is derived from an EMBL/GenBank/DDBJ whole genome shotgun (WGS) entry which is preliminary data.</text>
</comment>
<evidence type="ECO:0000313" key="2">
    <source>
        <dbReference type="EMBL" id="KAK6514165.1"/>
    </source>
</evidence>
<proteinExistence type="predicted"/>
<evidence type="ECO:0000313" key="3">
    <source>
        <dbReference type="Proteomes" id="UP001307849"/>
    </source>
</evidence>
<dbReference type="EMBL" id="JAVHJM010000005">
    <property type="protein sequence ID" value="KAK6514165.1"/>
    <property type="molecule type" value="Genomic_DNA"/>
</dbReference>
<feature type="compositionally biased region" description="Polar residues" evidence="1">
    <location>
        <begin position="161"/>
        <end position="170"/>
    </location>
</feature>
<evidence type="ECO:0000256" key="1">
    <source>
        <dbReference type="SAM" id="MobiDB-lite"/>
    </source>
</evidence>
<sequence length="190" mass="21876">MNTYGFFSSSDRSCRKMGVDSSTSAIGKKYYEPPESIPEHLISGARIIHLRHTYRPEPRRDVGTRFYYSTSNSKSLFTELRRHDMAGIIVEYRFPPTEDEKPKLYLVEDEFESCVVENSVDMECSAVYPESYKGLVTYYRGCQSLESGRFDRPLKGKDLESSSGVSSQTDYDYRQPELIHRNTNTNVCPD</sequence>
<reference evidence="2 3" key="1">
    <citation type="submission" date="2019-10" db="EMBL/GenBank/DDBJ databases">
        <authorList>
            <person name="Palmer J.M."/>
        </authorList>
    </citation>
    <scope>NUCLEOTIDE SEQUENCE [LARGE SCALE GENOMIC DNA]</scope>
    <source>
        <strain evidence="2 3">TWF506</strain>
    </source>
</reference>
<feature type="region of interest" description="Disordered" evidence="1">
    <location>
        <begin position="153"/>
        <end position="176"/>
    </location>
</feature>